<dbReference type="GO" id="GO:0003684">
    <property type="term" value="F:damaged DNA binding"/>
    <property type="evidence" value="ECO:0007669"/>
    <property type="project" value="TreeGrafter"/>
</dbReference>
<dbReference type="Gene3D" id="3.40.50.10130">
    <property type="match status" value="1"/>
</dbReference>
<dbReference type="Pfam" id="PF02732">
    <property type="entry name" value="ERCC4"/>
    <property type="match status" value="1"/>
</dbReference>
<dbReference type="Proteomes" id="UP000094527">
    <property type="component" value="Unassembled WGS sequence"/>
</dbReference>
<keyword evidence="8" id="KW-0234">DNA repair</keyword>
<evidence type="ECO:0000256" key="12">
    <source>
        <dbReference type="SAM" id="MobiDB-lite"/>
    </source>
</evidence>
<evidence type="ECO:0000256" key="4">
    <source>
        <dbReference type="ARBA" id="ARBA00022759"/>
    </source>
</evidence>
<dbReference type="InterPro" id="IPR006166">
    <property type="entry name" value="ERCC4_domain"/>
</dbReference>
<dbReference type="GO" id="GO:0000110">
    <property type="term" value="C:nucleotide-excision repair factor 1 complex"/>
    <property type="evidence" value="ECO:0007669"/>
    <property type="project" value="TreeGrafter"/>
</dbReference>
<keyword evidence="5" id="KW-0227">DNA damage</keyword>
<dbReference type="EMBL" id="LJIJ01000011">
    <property type="protein sequence ID" value="ODN06062.1"/>
    <property type="molecule type" value="Genomic_DNA"/>
</dbReference>
<reference evidence="14 15" key="1">
    <citation type="journal article" date="2016" name="Genome Biol. Evol.">
        <title>Gene Family Evolution Reflects Adaptation to Soil Environmental Stressors in the Genome of the Collembolan Orchesella cincta.</title>
        <authorList>
            <person name="Faddeeva-Vakhrusheva A."/>
            <person name="Derks M.F."/>
            <person name="Anvar S.Y."/>
            <person name="Agamennone V."/>
            <person name="Suring W."/>
            <person name="Smit S."/>
            <person name="van Straalen N.M."/>
            <person name="Roelofs D."/>
        </authorList>
    </citation>
    <scope>NUCLEOTIDE SEQUENCE [LARGE SCALE GENOMIC DNA]</scope>
    <source>
        <tissue evidence="14">Mixed pool</tissue>
    </source>
</reference>
<evidence type="ECO:0000256" key="5">
    <source>
        <dbReference type="ARBA" id="ARBA00022763"/>
    </source>
</evidence>
<evidence type="ECO:0000256" key="1">
    <source>
        <dbReference type="ARBA" id="ARBA00004123"/>
    </source>
</evidence>
<dbReference type="PANTHER" id="PTHR10150">
    <property type="entry name" value="DNA REPAIR ENDONUCLEASE XPF"/>
    <property type="match status" value="1"/>
</dbReference>
<dbReference type="GO" id="GO:0000712">
    <property type="term" value="P:resolution of meiotic recombination intermediates"/>
    <property type="evidence" value="ECO:0007669"/>
    <property type="project" value="TreeGrafter"/>
</dbReference>
<comment type="similarity">
    <text evidence="2">Belongs to the XPF family.</text>
</comment>
<dbReference type="CDD" id="cd20078">
    <property type="entry name" value="XPF_nuclease_XPF_euk"/>
    <property type="match status" value="1"/>
</dbReference>
<comment type="subcellular location">
    <subcellularLocation>
        <location evidence="1">Nucleus</location>
    </subcellularLocation>
</comment>
<keyword evidence="11" id="KW-0175">Coiled coil</keyword>
<keyword evidence="4 14" id="KW-0255">Endonuclease</keyword>
<keyword evidence="15" id="KW-1185">Reference proteome</keyword>
<feature type="domain" description="ERCC4" evidence="13">
    <location>
        <begin position="606"/>
        <end position="686"/>
    </location>
</feature>
<evidence type="ECO:0000256" key="11">
    <source>
        <dbReference type="SAM" id="Coils"/>
    </source>
</evidence>
<dbReference type="InterPro" id="IPR011335">
    <property type="entry name" value="Restrct_endonuc-II-like"/>
</dbReference>
<evidence type="ECO:0000313" key="15">
    <source>
        <dbReference type="Proteomes" id="UP000094527"/>
    </source>
</evidence>
<accession>A0A1D2NLE5</accession>
<dbReference type="GO" id="GO:0000014">
    <property type="term" value="F:single-stranded DNA endodeoxyribonuclease activity"/>
    <property type="evidence" value="ECO:0007669"/>
    <property type="project" value="TreeGrafter"/>
</dbReference>
<evidence type="ECO:0000256" key="9">
    <source>
        <dbReference type="ARBA" id="ARBA00023242"/>
    </source>
</evidence>
<dbReference type="FunFam" id="3.40.50.10130:FF:000002">
    <property type="entry name" value="DNA repair endonuclease XPF"/>
    <property type="match status" value="1"/>
</dbReference>
<name>A0A1D2NLE5_ORCCI</name>
<evidence type="ECO:0000256" key="3">
    <source>
        <dbReference type="ARBA" id="ARBA00022722"/>
    </source>
</evidence>
<evidence type="ECO:0000256" key="6">
    <source>
        <dbReference type="ARBA" id="ARBA00022801"/>
    </source>
</evidence>
<comment type="caution">
    <text evidence="14">The sequence shown here is derived from an EMBL/GenBank/DDBJ whole genome shotgun (WGS) entry which is preliminary data.</text>
</comment>
<evidence type="ECO:0000259" key="13">
    <source>
        <dbReference type="SMART" id="SM00891"/>
    </source>
</evidence>
<dbReference type="OrthoDB" id="361020at2759"/>
<gene>
    <name evidence="14" type="ORF">Ocin01_00607</name>
</gene>
<keyword evidence="7" id="KW-0238">DNA-binding</keyword>
<dbReference type="GO" id="GO:0000724">
    <property type="term" value="P:double-strand break repair via homologous recombination"/>
    <property type="evidence" value="ECO:0007669"/>
    <property type="project" value="TreeGrafter"/>
</dbReference>
<evidence type="ECO:0000256" key="7">
    <source>
        <dbReference type="ARBA" id="ARBA00023125"/>
    </source>
</evidence>
<dbReference type="OMA" id="THILDIM"/>
<keyword evidence="3" id="KW-0540">Nuclease</keyword>
<evidence type="ECO:0000313" key="14">
    <source>
        <dbReference type="EMBL" id="ODN06062.1"/>
    </source>
</evidence>
<dbReference type="AlphaFoldDB" id="A0A1D2NLE5"/>
<proteinExistence type="inferred from homology"/>
<dbReference type="InterPro" id="IPR047520">
    <property type="entry name" value="XPF_nuclease"/>
</dbReference>
<evidence type="ECO:0000256" key="10">
    <source>
        <dbReference type="ARBA" id="ARBA00072370"/>
    </source>
</evidence>
<feature type="region of interest" description="Disordered" evidence="12">
    <location>
        <begin position="419"/>
        <end position="444"/>
    </location>
</feature>
<dbReference type="PANTHER" id="PTHR10150:SF0">
    <property type="entry name" value="DNA REPAIR ENDONUCLEASE XPF"/>
    <property type="match status" value="1"/>
</dbReference>
<dbReference type="GO" id="GO:0003697">
    <property type="term" value="F:single-stranded DNA binding"/>
    <property type="evidence" value="ECO:0007669"/>
    <property type="project" value="TreeGrafter"/>
</dbReference>
<feature type="coiled-coil region" evidence="11">
    <location>
        <begin position="335"/>
        <end position="362"/>
    </location>
</feature>
<sequence>MLQYEKQLLLDVVQEDNQLYVFGKGIPVEKVMINILKTYACDTNLVFVLSTSSSEEKYYVEHLQGEKILSITTEYSATERKELYAKGGVFFITARILVEAFILRLYRSKNKTGFIKAFSQSPASFLLGFSKLNRVMRSTFLGNVSLWPRFHAAIKETLTGSENASASDVIEIQLRLSEEMRDIQSNLLDLITWSVSELKRLVPALNDEDVAVETALTKGFEKIVAAYVDPVWNTINSKSKEILNDLKIFRLLLAHLTKSDCVTFYSTLCNYTSHDAVLRSSWVLTKSAENIILAARKRIFSSSISASESSGSKKSSSSAFKPEIHPKWLALGEILNEIAIKKEKLEEEVRKENEQVDTFGAKLKTLIFTEDVKTSFTLRDYLCHGSETTLAKLVRNSDNIKLDLPPDLLQKLNQINKDRRAAKRSRQGGQQNDDGSSDDDEADRTTEIQITLTQIERKYMDVEFLQTPVFIRPFRNLGDTEAFGISETLEKLKPDVLVLFDPNLELVRNIEVHRARVADVQNVKVYFLSFRNSVEEQIYLTSIQREKMAFERLIEEKGTMVIPEDREAKDELNQDLWRDPRKANETVSTSGQSKRNMEAELNTQHVILVDMREFRSELPSLIHKRGIDLEPITLDVGDYILTPELCVERKSISDLIGSLNSGRLYKQAEAMSRHYKKPVLLIEQEQTQSVKAGIRYRNELQQIMPKLQLLTMNFPKLKLVWSPGAHYTSELFHELKRGKEQPNPDQALSILKEATGTHLVSKYNPVPHSFLSKMPGIDSRNVYTLLNRCDSLLHLVKLTEEELSNILENAVTAKALYTGIHSKILLDSFEVPKQKANPCSKPGKSTVQGFRVGLRDKGRRQKK</sequence>
<dbReference type="STRING" id="48709.A0A1D2NLE5"/>
<evidence type="ECO:0000256" key="2">
    <source>
        <dbReference type="ARBA" id="ARBA00010015"/>
    </source>
</evidence>
<dbReference type="SUPFAM" id="SSF52980">
    <property type="entry name" value="Restriction endonuclease-like"/>
    <property type="match status" value="1"/>
</dbReference>
<organism evidence="14 15">
    <name type="scientific">Orchesella cincta</name>
    <name type="common">Springtail</name>
    <name type="synonym">Podura cincta</name>
    <dbReference type="NCBI Taxonomy" id="48709"/>
    <lineage>
        <taxon>Eukaryota</taxon>
        <taxon>Metazoa</taxon>
        <taxon>Ecdysozoa</taxon>
        <taxon>Arthropoda</taxon>
        <taxon>Hexapoda</taxon>
        <taxon>Collembola</taxon>
        <taxon>Entomobryomorpha</taxon>
        <taxon>Entomobryoidea</taxon>
        <taxon>Orchesellidae</taxon>
        <taxon>Orchesellinae</taxon>
        <taxon>Orchesella</taxon>
    </lineage>
</organism>
<dbReference type="Gene3D" id="1.10.150.20">
    <property type="entry name" value="5' to 3' exonuclease, C-terminal subdomain"/>
    <property type="match status" value="1"/>
</dbReference>
<evidence type="ECO:0000256" key="8">
    <source>
        <dbReference type="ARBA" id="ARBA00023204"/>
    </source>
</evidence>
<feature type="region of interest" description="Disordered" evidence="12">
    <location>
        <begin position="834"/>
        <end position="863"/>
    </location>
</feature>
<dbReference type="InterPro" id="IPR010994">
    <property type="entry name" value="RuvA_2-like"/>
</dbReference>
<dbReference type="SMART" id="SM00891">
    <property type="entry name" value="ERCC4"/>
    <property type="match status" value="1"/>
</dbReference>
<dbReference type="GO" id="GO:1901255">
    <property type="term" value="P:nucleotide-excision repair involved in interstrand cross-link repair"/>
    <property type="evidence" value="ECO:0007669"/>
    <property type="project" value="TreeGrafter"/>
</dbReference>
<keyword evidence="6" id="KW-0378">Hydrolase</keyword>
<keyword evidence="9" id="KW-0539">Nucleus</keyword>
<protein>
    <recommendedName>
        <fullName evidence="10">DNA repair endonuclease XPF</fullName>
    </recommendedName>
</protein>
<dbReference type="SUPFAM" id="SSF47781">
    <property type="entry name" value="RuvA domain 2-like"/>
    <property type="match status" value="1"/>
</dbReference>